<evidence type="ECO:0000256" key="3">
    <source>
        <dbReference type="ARBA" id="ARBA00023110"/>
    </source>
</evidence>
<evidence type="ECO:0000313" key="8">
    <source>
        <dbReference type="EMBL" id="OGM21632.1"/>
    </source>
</evidence>
<dbReference type="PANTHER" id="PTHR43811">
    <property type="entry name" value="FKBP-TYPE PEPTIDYL-PROLYL CIS-TRANS ISOMERASE FKPA"/>
    <property type="match status" value="1"/>
</dbReference>
<dbReference type="GO" id="GO:0003755">
    <property type="term" value="F:peptidyl-prolyl cis-trans isomerase activity"/>
    <property type="evidence" value="ECO:0007669"/>
    <property type="project" value="UniProtKB-UniRule"/>
</dbReference>
<dbReference type="FunFam" id="3.10.50.40:FF:000006">
    <property type="entry name" value="Peptidyl-prolyl cis-trans isomerase"/>
    <property type="match status" value="1"/>
</dbReference>
<comment type="similarity">
    <text evidence="2 6">Belongs to the FKBP-type PPIase family.</text>
</comment>
<dbReference type="Pfam" id="PF00254">
    <property type="entry name" value="FKBP_C"/>
    <property type="match status" value="1"/>
</dbReference>
<feature type="domain" description="PPIase FKBP-type" evidence="7">
    <location>
        <begin position="22"/>
        <end position="110"/>
    </location>
</feature>
<comment type="caution">
    <text evidence="8">The sequence shown here is derived from an EMBL/GenBank/DDBJ whole genome shotgun (WGS) entry which is preliminary data.</text>
</comment>
<dbReference type="PANTHER" id="PTHR43811:SF19">
    <property type="entry name" value="39 KDA FK506-BINDING NUCLEAR PROTEIN"/>
    <property type="match status" value="1"/>
</dbReference>
<evidence type="ECO:0000256" key="5">
    <source>
        <dbReference type="PROSITE-ProRule" id="PRU00277"/>
    </source>
</evidence>
<keyword evidence="4 5" id="KW-0413">Isomerase</keyword>
<dbReference type="InterPro" id="IPR001179">
    <property type="entry name" value="PPIase_FKBP_dom"/>
</dbReference>
<name>A0A1F7Y2Y3_9BACT</name>
<dbReference type="AlphaFoldDB" id="A0A1F7Y2Y3"/>
<proteinExistence type="inferred from homology"/>
<evidence type="ECO:0000259" key="7">
    <source>
        <dbReference type="PROSITE" id="PS50059"/>
    </source>
</evidence>
<evidence type="ECO:0000256" key="4">
    <source>
        <dbReference type="ARBA" id="ARBA00023235"/>
    </source>
</evidence>
<comment type="catalytic activity">
    <reaction evidence="1 5 6">
        <text>[protein]-peptidylproline (omega=180) = [protein]-peptidylproline (omega=0)</text>
        <dbReference type="Rhea" id="RHEA:16237"/>
        <dbReference type="Rhea" id="RHEA-COMP:10747"/>
        <dbReference type="Rhea" id="RHEA-COMP:10748"/>
        <dbReference type="ChEBI" id="CHEBI:83833"/>
        <dbReference type="ChEBI" id="CHEBI:83834"/>
        <dbReference type="EC" id="5.2.1.8"/>
    </reaction>
</comment>
<dbReference type="InterPro" id="IPR046357">
    <property type="entry name" value="PPIase_dom_sf"/>
</dbReference>
<dbReference type="SUPFAM" id="SSF54534">
    <property type="entry name" value="FKBP-like"/>
    <property type="match status" value="1"/>
</dbReference>
<dbReference type="EC" id="5.2.1.8" evidence="6"/>
<evidence type="ECO:0000256" key="6">
    <source>
        <dbReference type="RuleBase" id="RU003915"/>
    </source>
</evidence>
<sequence length="117" mass="12600">MESQDLKIEEINVGDGEEATKGDTVTVHYTGILTDGTKFDSSLDRGEPFSFTIGNSEVIEGWDIGVNGMKKGGKRRLVIPPRLAYGDQGAGSDIPPNSTLVFEIELLDVKKAVEASE</sequence>
<evidence type="ECO:0000256" key="1">
    <source>
        <dbReference type="ARBA" id="ARBA00000971"/>
    </source>
</evidence>
<protein>
    <recommendedName>
        <fullName evidence="6">Peptidyl-prolyl cis-trans isomerase</fullName>
        <ecNumber evidence="6">5.2.1.8</ecNumber>
    </recommendedName>
</protein>
<dbReference type="EMBL" id="MGGE01000011">
    <property type="protein sequence ID" value="OGM21632.1"/>
    <property type="molecule type" value="Genomic_DNA"/>
</dbReference>
<gene>
    <name evidence="8" type="ORF">A2714_00695</name>
</gene>
<dbReference type="Proteomes" id="UP000178419">
    <property type="component" value="Unassembled WGS sequence"/>
</dbReference>
<dbReference type="Gene3D" id="3.10.50.40">
    <property type="match status" value="1"/>
</dbReference>
<keyword evidence="3 5" id="KW-0697">Rotamase</keyword>
<organism evidence="8 9">
    <name type="scientific">Candidatus Woesebacteria bacterium RIFCSPHIGHO2_01_FULL_38_9</name>
    <dbReference type="NCBI Taxonomy" id="1802492"/>
    <lineage>
        <taxon>Bacteria</taxon>
        <taxon>Candidatus Woeseibacteriota</taxon>
    </lineage>
</organism>
<evidence type="ECO:0000313" key="9">
    <source>
        <dbReference type="Proteomes" id="UP000178419"/>
    </source>
</evidence>
<dbReference type="PROSITE" id="PS50059">
    <property type="entry name" value="FKBP_PPIASE"/>
    <property type="match status" value="1"/>
</dbReference>
<evidence type="ECO:0000256" key="2">
    <source>
        <dbReference type="ARBA" id="ARBA00006577"/>
    </source>
</evidence>
<reference evidence="8 9" key="1">
    <citation type="journal article" date="2016" name="Nat. Commun.">
        <title>Thousands of microbial genomes shed light on interconnected biogeochemical processes in an aquifer system.</title>
        <authorList>
            <person name="Anantharaman K."/>
            <person name="Brown C.T."/>
            <person name="Hug L.A."/>
            <person name="Sharon I."/>
            <person name="Castelle C.J."/>
            <person name="Probst A.J."/>
            <person name="Thomas B.C."/>
            <person name="Singh A."/>
            <person name="Wilkins M.J."/>
            <person name="Karaoz U."/>
            <person name="Brodie E.L."/>
            <person name="Williams K.H."/>
            <person name="Hubbard S.S."/>
            <person name="Banfield J.F."/>
        </authorList>
    </citation>
    <scope>NUCLEOTIDE SEQUENCE [LARGE SCALE GENOMIC DNA]</scope>
</reference>
<accession>A0A1F7Y2Y3</accession>